<dbReference type="PROSITE" id="PS00198">
    <property type="entry name" value="4FE4S_FER_1"/>
    <property type="match status" value="1"/>
</dbReference>
<organism evidence="2 3">
    <name type="scientific">Methanobrevibacter oralis</name>
    <dbReference type="NCBI Taxonomy" id="66851"/>
    <lineage>
        <taxon>Archaea</taxon>
        <taxon>Methanobacteriati</taxon>
        <taxon>Methanobacteriota</taxon>
        <taxon>Methanomada group</taxon>
        <taxon>Methanobacteria</taxon>
        <taxon>Methanobacteriales</taxon>
        <taxon>Methanobacteriaceae</taxon>
        <taxon>Methanobrevibacter</taxon>
    </lineage>
</organism>
<evidence type="ECO:0000313" key="2">
    <source>
        <dbReference type="EMBL" id="KZX12855.1"/>
    </source>
</evidence>
<dbReference type="STRING" id="66851.MBORA_10330"/>
<gene>
    <name evidence="2" type="primary">ndhI_5</name>
    <name evidence="2" type="ORF">MBORA_10330</name>
</gene>
<dbReference type="Proteomes" id="UP000077428">
    <property type="component" value="Unassembled WGS sequence"/>
</dbReference>
<protein>
    <submittedName>
        <fullName evidence="2">NAD(P)H-quinone oxidoreductase subunit I, chloroplastic</fullName>
        <ecNumber evidence="2">1.6.5.11</ecNumber>
    </submittedName>
</protein>
<keyword evidence="3" id="KW-1185">Reference proteome</keyword>
<dbReference type="EC" id="1.6.5.11" evidence="2"/>
<dbReference type="AlphaFoldDB" id="A0A162FGV7"/>
<accession>A0A162FGV7</accession>
<reference evidence="3" key="1">
    <citation type="journal article" date="2016" name="Genome Announc.">
        <title>Draft Genome Sequences of Methanobrevibacter curvatus DSM11111, Methanobrevibacter cuticularis DSM11139, Methanobrevibacter filiformis DSM11501, and Methanobrevibacter oralis DSM7256.</title>
        <authorList>
            <person name="Poehlein A."/>
            <person name="Seedorf H."/>
        </authorList>
    </citation>
    <scope>NUCLEOTIDE SEQUENCE [LARGE SCALE GENOMIC DNA]</scope>
    <source>
        <strain evidence="3">DSM 7256 / JCM 30027 / ZR</strain>
    </source>
</reference>
<dbReference type="GO" id="GO:0016491">
    <property type="term" value="F:oxidoreductase activity"/>
    <property type="evidence" value="ECO:0007669"/>
    <property type="project" value="UniProtKB-KW"/>
</dbReference>
<dbReference type="InterPro" id="IPR017896">
    <property type="entry name" value="4Fe4S_Fe-S-bd"/>
</dbReference>
<feature type="domain" description="4Fe-4S ferredoxin-type" evidence="1">
    <location>
        <begin position="32"/>
        <end position="59"/>
    </location>
</feature>
<dbReference type="PROSITE" id="PS51379">
    <property type="entry name" value="4FE4S_FER_2"/>
    <property type="match status" value="2"/>
</dbReference>
<name>A0A162FGV7_METOA</name>
<sequence>MVYVLQIDMEECGICEDCIDVCIEEAIKKKGYKIVIDNAQCDSCGECVDVCPVGAIYED</sequence>
<comment type="caution">
    <text evidence="2">The sequence shown here is derived from an EMBL/GenBank/DDBJ whole genome shotgun (WGS) entry which is preliminary data.</text>
</comment>
<evidence type="ECO:0000313" key="3">
    <source>
        <dbReference type="Proteomes" id="UP000077428"/>
    </source>
</evidence>
<dbReference type="EMBL" id="LWMU01000062">
    <property type="protein sequence ID" value="KZX12855.1"/>
    <property type="molecule type" value="Genomic_DNA"/>
</dbReference>
<dbReference type="PATRIC" id="fig|66851.6.peg.1133"/>
<keyword evidence="2" id="KW-0560">Oxidoreductase</keyword>
<dbReference type="SUPFAM" id="SSF54862">
    <property type="entry name" value="4Fe-4S ferredoxins"/>
    <property type="match status" value="1"/>
</dbReference>
<proteinExistence type="predicted"/>
<dbReference type="InterPro" id="IPR017900">
    <property type="entry name" value="4Fe4S_Fe_S_CS"/>
</dbReference>
<evidence type="ECO:0000259" key="1">
    <source>
        <dbReference type="PROSITE" id="PS51379"/>
    </source>
</evidence>
<feature type="domain" description="4Fe-4S ferredoxin-type" evidence="1">
    <location>
        <begin position="3"/>
        <end position="31"/>
    </location>
</feature>
<dbReference type="Pfam" id="PF00037">
    <property type="entry name" value="Fer4"/>
    <property type="match status" value="1"/>
</dbReference>
<dbReference type="Gene3D" id="3.30.70.20">
    <property type="match status" value="1"/>
</dbReference>